<protein>
    <submittedName>
        <fullName evidence="3">CAP domain-containing protein</fullName>
    </submittedName>
</protein>
<dbReference type="Gene3D" id="2.10.270.10">
    <property type="entry name" value="Cholin Binding"/>
    <property type="match status" value="1"/>
</dbReference>
<dbReference type="PANTHER" id="PTHR31157:SF1">
    <property type="entry name" value="SCP DOMAIN-CONTAINING PROTEIN"/>
    <property type="match status" value="1"/>
</dbReference>
<evidence type="ECO:0000256" key="1">
    <source>
        <dbReference type="SAM" id="SignalP"/>
    </source>
</evidence>
<dbReference type="Pfam" id="PF00188">
    <property type="entry name" value="CAP"/>
    <property type="match status" value="1"/>
</dbReference>
<dbReference type="Proteomes" id="UP000283975">
    <property type="component" value="Unassembled WGS sequence"/>
</dbReference>
<organism evidence="3 4">
    <name type="scientific">Enterocloster bolteae</name>
    <dbReference type="NCBI Taxonomy" id="208479"/>
    <lineage>
        <taxon>Bacteria</taxon>
        <taxon>Bacillati</taxon>
        <taxon>Bacillota</taxon>
        <taxon>Clostridia</taxon>
        <taxon>Lachnospirales</taxon>
        <taxon>Lachnospiraceae</taxon>
        <taxon>Enterocloster</taxon>
    </lineage>
</organism>
<feature type="signal peptide" evidence="1">
    <location>
        <begin position="1"/>
        <end position="22"/>
    </location>
</feature>
<evidence type="ECO:0000313" key="4">
    <source>
        <dbReference type="Proteomes" id="UP000283975"/>
    </source>
</evidence>
<dbReference type="InterPro" id="IPR014044">
    <property type="entry name" value="CAP_dom"/>
</dbReference>
<dbReference type="Gene3D" id="3.40.33.10">
    <property type="entry name" value="CAP"/>
    <property type="match status" value="1"/>
</dbReference>
<keyword evidence="1" id="KW-0732">Signal</keyword>
<sequence length="282" mass="31709">MFKRLALMTMAATILSATPAYAGQWMQDGNGWWWQNDNGSYPAFTWAWCDGNHDGIGENYFFDENGYMSMDTAAQEIAVNENGAMLYNGAVCTAAMPDGQDFVPGMAIDGRLVYWVYQESDASIAAGKERESQKGMVSNNNTGITTYEHIDMKALSYYMIDLINEEREQRGKDSLVINEELMDDAALRAEESSIKFSHTRPNGKDYSTAINVDYSKVGENLVYSTFAPNTEMEEIAQQTISQWLNSEEHKRNMLKSQWDETGLAAYAGEDGCVYFAQIFIQN</sequence>
<proteinExistence type="predicted"/>
<dbReference type="PANTHER" id="PTHR31157">
    <property type="entry name" value="SCP DOMAIN-CONTAINING PROTEIN"/>
    <property type="match status" value="1"/>
</dbReference>
<name>A0A414AJ63_9FIRM</name>
<reference evidence="3 4" key="1">
    <citation type="submission" date="2018-08" db="EMBL/GenBank/DDBJ databases">
        <title>A genome reference for cultivated species of the human gut microbiota.</title>
        <authorList>
            <person name="Zou Y."/>
            <person name="Xue W."/>
            <person name="Luo G."/>
        </authorList>
    </citation>
    <scope>NUCLEOTIDE SEQUENCE [LARGE SCALE GENOMIC DNA]</scope>
    <source>
        <strain evidence="3 4">AM35-14</strain>
    </source>
</reference>
<gene>
    <name evidence="3" type="ORF">DW839_28280</name>
</gene>
<dbReference type="InterPro" id="IPR035940">
    <property type="entry name" value="CAP_sf"/>
</dbReference>
<dbReference type="CDD" id="cd05379">
    <property type="entry name" value="CAP_bacterial"/>
    <property type="match status" value="1"/>
</dbReference>
<comment type="caution">
    <text evidence="3">The sequence shown here is derived from an EMBL/GenBank/DDBJ whole genome shotgun (WGS) entry which is preliminary data.</text>
</comment>
<evidence type="ECO:0000313" key="3">
    <source>
        <dbReference type="EMBL" id="RHC48744.1"/>
    </source>
</evidence>
<dbReference type="SUPFAM" id="SSF55797">
    <property type="entry name" value="PR-1-like"/>
    <property type="match status" value="1"/>
</dbReference>
<feature type="chain" id="PRO_5019083550" evidence="1">
    <location>
        <begin position="23"/>
        <end position="282"/>
    </location>
</feature>
<dbReference type="EMBL" id="QSHZ01000046">
    <property type="protein sequence ID" value="RHC48744.1"/>
    <property type="molecule type" value="Genomic_DNA"/>
</dbReference>
<feature type="domain" description="SCP" evidence="2">
    <location>
        <begin position="161"/>
        <end position="279"/>
    </location>
</feature>
<dbReference type="AlphaFoldDB" id="A0A414AJ63"/>
<accession>A0A414AJ63</accession>
<evidence type="ECO:0000259" key="2">
    <source>
        <dbReference type="Pfam" id="PF00188"/>
    </source>
</evidence>